<proteinExistence type="inferred from homology"/>
<keyword evidence="5" id="KW-1003">Cell membrane</keyword>
<dbReference type="InterPro" id="IPR003593">
    <property type="entry name" value="AAA+_ATPase"/>
</dbReference>
<dbReference type="CDD" id="cd18603">
    <property type="entry name" value="ABC_6TM_MRP1_2_3_6_D2_like"/>
    <property type="match status" value="1"/>
</dbReference>
<evidence type="ECO:0000256" key="16">
    <source>
        <dbReference type="SAM" id="Phobius"/>
    </source>
</evidence>
<dbReference type="GO" id="GO:0015431">
    <property type="term" value="F:ABC-type glutathione S-conjugate transporter activity"/>
    <property type="evidence" value="ECO:0007669"/>
    <property type="project" value="UniProtKB-EC"/>
</dbReference>
<accession>A0A9P0HPZ4</accession>
<evidence type="ECO:0000256" key="8">
    <source>
        <dbReference type="ARBA" id="ARBA00022737"/>
    </source>
</evidence>
<evidence type="ECO:0000259" key="18">
    <source>
        <dbReference type="PROSITE" id="PS50929"/>
    </source>
</evidence>
<keyword evidence="13 16" id="KW-0472">Membrane</keyword>
<evidence type="ECO:0000256" key="5">
    <source>
        <dbReference type="ARBA" id="ARBA00022475"/>
    </source>
</evidence>
<dbReference type="PROSITE" id="PS50893">
    <property type="entry name" value="ABC_TRANSPORTER_2"/>
    <property type="match status" value="2"/>
</dbReference>
<dbReference type="SMART" id="SM00382">
    <property type="entry name" value="AAA"/>
    <property type="match status" value="2"/>
</dbReference>
<evidence type="ECO:0000256" key="7">
    <source>
        <dbReference type="ARBA" id="ARBA00022692"/>
    </source>
</evidence>
<dbReference type="FunFam" id="1.20.1560.10:FF:000020">
    <property type="entry name" value="ABC metal ion transporter"/>
    <property type="match status" value="1"/>
</dbReference>
<dbReference type="OrthoDB" id="6603898at2759"/>
<evidence type="ECO:0000259" key="17">
    <source>
        <dbReference type="PROSITE" id="PS50893"/>
    </source>
</evidence>
<feature type="transmembrane region" description="Helical" evidence="16">
    <location>
        <begin position="162"/>
        <end position="180"/>
    </location>
</feature>
<feature type="domain" description="ABC transporter" evidence="17">
    <location>
        <begin position="1257"/>
        <end position="1491"/>
    </location>
</feature>
<dbReference type="GO" id="GO:0000323">
    <property type="term" value="C:lytic vacuole"/>
    <property type="evidence" value="ECO:0007669"/>
    <property type="project" value="UniProtKB-ARBA"/>
</dbReference>
<dbReference type="PANTHER" id="PTHR24223">
    <property type="entry name" value="ATP-BINDING CASSETTE SUB-FAMILY C"/>
    <property type="match status" value="1"/>
</dbReference>
<dbReference type="EMBL" id="OV725083">
    <property type="protein sequence ID" value="CAH1406845.1"/>
    <property type="molecule type" value="Genomic_DNA"/>
</dbReference>
<protein>
    <recommendedName>
        <fullName evidence="14">ABC-type glutathione-S-conjugate transporter</fullName>
        <ecNumber evidence="14">7.6.2.3</ecNumber>
    </recommendedName>
</protein>
<dbReference type="FunFam" id="1.20.1560.10:FF:000001">
    <property type="entry name" value="ATP-binding cassette subfamily C member 1"/>
    <property type="match status" value="1"/>
</dbReference>
<keyword evidence="7 16" id="KW-0812">Transmembrane</keyword>
<keyword evidence="11" id="KW-1278">Translocase</keyword>
<dbReference type="CDD" id="cd03244">
    <property type="entry name" value="ABCC_MRP_domain2"/>
    <property type="match status" value="1"/>
</dbReference>
<organism evidence="19 20">
    <name type="scientific">Nezara viridula</name>
    <name type="common">Southern green stink bug</name>
    <name type="synonym">Cimex viridulus</name>
    <dbReference type="NCBI Taxonomy" id="85310"/>
    <lineage>
        <taxon>Eukaryota</taxon>
        <taxon>Metazoa</taxon>
        <taxon>Ecdysozoa</taxon>
        <taxon>Arthropoda</taxon>
        <taxon>Hexapoda</taxon>
        <taxon>Insecta</taxon>
        <taxon>Pterygota</taxon>
        <taxon>Neoptera</taxon>
        <taxon>Paraneoptera</taxon>
        <taxon>Hemiptera</taxon>
        <taxon>Heteroptera</taxon>
        <taxon>Panheteroptera</taxon>
        <taxon>Pentatomomorpha</taxon>
        <taxon>Pentatomoidea</taxon>
        <taxon>Pentatomidae</taxon>
        <taxon>Pentatominae</taxon>
        <taxon>Nezara</taxon>
    </lineage>
</organism>
<evidence type="ECO:0000256" key="1">
    <source>
        <dbReference type="ARBA" id="ARBA00004128"/>
    </source>
</evidence>
<dbReference type="FunFam" id="3.40.50.300:FF:000074">
    <property type="entry name" value="Multidrug resistance-associated protein 5 isoform 1"/>
    <property type="match status" value="1"/>
</dbReference>
<evidence type="ECO:0000256" key="10">
    <source>
        <dbReference type="ARBA" id="ARBA00022840"/>
    </source>
</evidence>
<reference evidence="19" key="1">
    <citation type="submission" date="2022-01" db="EMBL/GenBank/DDBJ databases">
        <authorList>
            <person name="King R."/>
        </authorList>
    </citation>
    <scope>NUCLEOTIDE SEQUENCE</scope>
</reference>
<dbReference type="Pfam" id="PF00664">
    <property type="entry name" value="ABC_membrane"/>
    <property type="match status" value="2"/>
</dbReference>
<dbReference type="InterPro" id="IPR027417">
    <property type="entry name" value="P-loop_NTPase"/>
</dbReference>
<dbReference type="PANTHER" id="PTHR24223:SF443">
    <property type="entry name" value="MULTIDRUG-RESISTANCE LIKE PROTEIN 1, ISOFORM I"/>
    <property type="match status" value="1"/>
</dbReference>
<feature type="transmembrane region" description="Helical" evidence="16">
    <location>
        <begin position="343"/>
        <end position="365"/>
    </location>
</feature>
<gene>
    <name evidence="19" type="ORF">NEZAVI_LOCUS14686</name>
</gene>
<feature type="transmembrane region" description="Helical" evidence="16">
    <location>
        <begin position="980"/>
        <end position="1004"/>
    </location>
</feature>
<keyword evidence="4" id="KW-0813">Transport</keyword>
<feature type="transmembrane region" description="Helical" evidence="16">
    <location>
        <begin position="444"/>
        <end position="465"/>
    </location>
</feature>
<evidence type="ECO:0000256" key="4">
    <source>
        <dbReference type="ARBA" id="ARBA00022448"/>
    </source>
</evidence>
<dbReference type="NCBIfam" id="TIGR00957">
    <property type="entry name" value="MRP_assoc_pro"/>
    <property type="match status" value="1"/>
</dbReference>
<dbReference type="InterPro" id="IPR050173">
    <property type="entry name" value="ABC_transporter_C-like"/>
</dbReference>
<name>A0A9P0HPZ4_NEZVI</name>
<dbReference type="Gene3D" id="3.40.50.300">
    <property type="entry name" value="P-loop containing nucleotide triphosphate hydrolases"/>
    <property type="match status" value="2"/>
</dbReference>
<dbReference type="Pfam" id="PF24357">
    <property type="entry name" value="TMD0_ABC"/>
    <property type="match status" value="1"/>
</dbReference>
<keyword evidence="10" id="KW-0067">ATP-binding</keyword>
<feature type="transmembrane region" description="Helical" evidence="16">
    <location>
        <begin position="1165"/>
        <end position="1185"/>
    </location>
</feature>
<feature type="transmembrane region" description="Helical" evidence="16">
    <location>
        <begin position="36"/>
        <end position="54"/>
    </location>
</feature>
<feature type="transmembrane region" description="Helical" evidence="16">
    <location>
        <begin position="1061"/>
        <end position="1093"/>
    </location>
</feature>
<feature type="transmembrane region" description="Helical" evidence="16">
    <location>
        <begin position="97"/>
        <end position="120"/>
    </location>
</feature>
<dbReference type="GO" id="GO:0016887">
    <property type="term" value="F:ATP hydrolysis activity"/>
    <property type="evidence" value="ECO:0007669"/>
    <property type="project" value="InterPro"/>
</dbReference>
<feature type="transmembrane region" description="Helical" evidence="16">
    <location>
        <begin position="413"/>
        <end position="438"/>
    </location>
</feature>
<dbReference type="Gene3D" id="1.20.1560.10">
    <property type="entry name" value="ABC transporter type 1, transmembrane domain"/>
    <property type="match status" value="2"/>
</dbReference>
<dbReference type="FunFam" id="3.40.50.300:FF:000293">
    <property type="entry name" value="ATP binding cassette subfamily C member 1"/>
    <property type="match status" value="1"/>
</dbReference>
<dbReference type="InterPro" id="IPR005292">
    <property type="entry name" value="MRP"/>
</dbReference>
<dbReference type="PROSITE" id="PS00211">
    <property type="entry name" value="ABC_TRANSPORTER_1"/>
    <property type="match status" value="2"/>
</dbReference>
<dbReference type="GO" id="GO:0005886">
    <property type="term" value="C:plasma membrane"/>
    <property type="evidence" value="ECO:0007669"/>
    <property type="project" value="UniProtKB-SubCell"/>
</dbReference>
<dbReference type="InterPro" id="IPR011527">
    <property type="entry name" value="ABC1_TM_dom"/>
</dbReference>
<feature type="transmembrane region" description="Helical" evidence="16">
    <location>
        <begin position="526"/>
        <end position="549"/>
    </location>
</feature>
<dbReference type="GO" id="GO:0005524">
    <property type="term" value="F:ATP binding"/>
    <property type="evidence" value="ECO:0007669"/>
    <property type="project" value="UniProtKB-KW"/>
</dbReference>
<evidence type="ECO:0000256" key="2">
    <source>
        <dbReference type="ARBA" id="ARBA00004651"/>
    </source>
</evidence>
<evidence type="ECO:0000256" key="15">
    <source>
        <dbReference type="ARBA" id="ARBA00047523"/>
    </source>
</evidence>
<dbReference type="CDD" id="cd03250">
    <property type="entry name" value="ABCC_MRP_domain1"/>
    <property type="match status" value="1"/>
</dbReference>
<feature type="transmembrane region" description="Helical" evidence="16">
    <location>
        <begin position="1192"/>
        <end position="1212"/>
    </location>
</feature>
<dbReference type="PROSITE" id="PS50929">
    <property type="entry name" value="ABC_TM1F"/>
    <property type="match status" value="2"/>
</dbReference>
<feature type="domain" description="ABC transporter" evidence="17">
    <location>
        <begin position="619"/>
        <end position="843"/>
    </location>
</feature>
<dbReference type="Pfam" id="PF00005">
    <property type="entry name" value="ABC_tran"/>
    <property type="match status" value="2"/>
</dbReference>
<feature type="domain" description="ABC transmembrane type-1" evidence="18">
    <location>
        <begin position="937"/>
        <end position="1220"/>
    </location>
</feature>
<dbReference type="GO" id="GO:0005774">
    <property type="term" value="C:vacuolar membrane"/>
    <property type="evidence" value="ECO:0007669"/>
    <property type="project" value="UniProtKB-SubCell"/>
</dbReference>
<feature type="transmembrane region" description="Helical" evidence="16">
    <location>
        <begin position="291"/>
        <end position="314"/>
    </location>
</feature>
<dbReference type="InterPro" id="IPR056227">
    <property type="entry name" value="TMD0_ABC"/>
</dbReference>
<evidence type="ECO:0000256" key="6">
    <source>
        <dbReference type="ARBA" id="ARBA00022554"/>
    </source>
</evidence>
<evidence type="ECO:0000313" key="19">
    <source>
        <dbReference type="EMBL" id="CAH1406845.1"/>
    </source>
</evidence>
<dbReference type="SUPFAM" id="SSF52540">
    <property type="entry name" value="P-loop containing nucleoside triphosphate hydrolases"/>
    <property type="match status" value="2"/>
</dbReference>
<comment type="similarity">
    <text evidence="3">Belongs to the ABC transporter superfamily. ABCC family. Conjugate transporter (TC 3.A.1.208) subfamily.</text>
</comment>
<keyword evidence="9" id="KW-0547">Nucleotide-binding</keyword>
<evidence type="ECO:0000256" key="9">
    <source>
        <dbReference type="ARBA" id="ARBA00022741"/>
    </source>
</evidence>
<feature type="transmembrane region" description="Helical" evidence="16">
    <location>
        <begin position="132"/>
        <end position="150"/>
    </location>
</feature>
<dbReference type="Proteomes" id="UP001152798">
    <property type="component" value="Chromosome 7"/>
</dbReference>
<evidence type="ECO:0000256" key="12">
    <source>
        <dbReference type="ARBA" id="ARBA00022989"/>
    </source>
</evidence>
<evidence type="ECO:0000256" key="13">
    <source>
        <dbReference type="ARBA" id="ARBA00023136"/>
    </source>
</evidence>
<comment type="catalytic activity">
    <reaction evidence="15">
        <text>leukotriene C4(in) + ATP + H2O = leukotriene C4(out) + ADP + phosphate + H(+)</text>
        <dbReference type="Rhea" id="RHEA:38963"/>
        <dbReference type="ChEBI" id="CHEBI:15377"/>
        <dbReference type="ChEBI" id="CHEBI:15378"/>
        <dbReference type="ChEBI" id="CHEBI:30616"/>
        <dbReference type="ChEBI" id="CHEBI:43474"/>
        <dbReference type="ChEBI" id="CHEBI:57973"/>
        <dbReference type="ChEBI" id="CHEBI:456216"/>
    </reaction>
    <physiologicalReaction direction="left-to-right" evidence="15">
        <dbReference type="Rhea" id="RHEA:38964"/>
    </physiologicalReaction>
</comment>
<evidence type="ECO:0000256" key="14">
    <source>
        <dbReference type="ARBA" id="ARBA00024220"/>
    </source>
</evidence>
<dbReference type="InterPro" id="IPR017871">
    <property type="entry name" value="ABC_transporter-like_CS"/>
</dbReference>
<dbReference type="InterPro" id="IPR003439">
    <property type="entry name" value="ABC_transporter-like_ATP-bd"/>
</dbReference>
<comment type="subcellular location">
    <subcellularLocation>
        <location evidence="2">Cell membrane</location>
        <topology evidence="2">Multi-pass membrane protein</topology>
    </subcellularLocation>
    <subcellularLocation>
        <location evidence="1">Vacuole membrane</location>
        <topology evidence="1">Multi-pass membrane protein</topology>
    </subcellularLocation>
</comment>
<keyword evidence="6" id="KW-0926">Vacuole</keyword>
<dbReference type="CDD" id="cd18595">
    <property type="entry name" value="ABC_6TM_MRP1_2_3_6_D1_like"/>
    <property type="match status" value="1"/>
</dbReference>
<dbReference type="InterPro" id="IPR036640">
    <property type="entry name" value="ABC1_TM_sf"/>
</dbReference>
<evidence type="ECO:0000256" key="11">
    <source>
        <dbReference type="ARBA" id="ARBA00022967"/>
    </source>
</evidence>
<sequence length="1496" mass="168373">MDTGTFDDFCGSSLWDDNLTWHSDTPKFTPCWGKTVPIWIPSGFLFLFSIFDVYIMYTSKKRDIPWNWRNEAKLIIITILIGLSIFDFYNISTSYQVYPVDIFSLIVNLVSLVFCSVLVIFHRKYGQQSSGLLFIFWFLVIIFGSSKFFINLQDHQYEETQVMRLTYIIYYCLCFAMLLLNCMADLAPQDSDYPPVKNPCPDESSSFLSMITFSWLDKTIYRGSKKPLSVGDFWSMKYQDSASQVFGLLDRFLNPVCSNDKESVTNKSPEYSRNDFENDIKGNKSSRKNPFSILPVLCKSFGPSYLVAACFKLTEDILKFSNPQLLKCLIGFVKGDEPYWRGFLYAALFLISNTLQLIFLTQYSYRSILIGLRMKTAITMAVYRKALKLSSSARKTSTVGEIVNLMAVDAQRFYNILIATSNMWSIPLQITLAVFFIWQILGPSVLAGLAVLTIMIPINGYMANLSKKLQIKQMKYKDERIKMMNEILSGIKVLKLYAWERSFEERVQEIRGKEIKILKQSANLKAVTALIWSCTPFLVSLTTFAAYVLVDENNVLDATKAFVSLSLFNILRTPMMLLPQMISNLIQVTVSVKRVNKFLNNEELDPDIVGNNVEELNSLVIENGTFSWINYEEPTLKNINMRVKEGSLVAVIGDVGSGKSSLISAFLGEMYKLNGSVNVRGSIAYVSQLSWIQNCSFRDNVLFGTALDMKKYNKVIEACALKQDLEMLPNRDQTEIGERGINLSGGQKQRLSLARAIYSNRDVYLFDDPLSAVDSHVGKHIFEDVISSNGVLRNKTRLFVTHNITYLTEVDEIIVMKDGRISEVGTYHELLHRKGALSEYLATYSPLVDEGSYQEDSDNKEIVSDQSKVLAKLDRQKSVISSCSSITNSMSRSTEKIKGGKKVGEVIINEEKMEVGGVGIKVYGHYFRAVGFGLLSATIILTAIQQSFSIGSNFWLSAWSNAKDIVSNGTTDTSKRDMYLGVYGLLGVAEVVAAFISSICWFIAAADAGIRIHVLLLSNIFHSPMSFFDTTPLGRILSRFSKDIEVIDNVLSYNLKQLLMFLSMVIGTLIVISYSTPLFIALIIPIAVVYYWIQRMYVTTSQQIKRLESISRSPVFSHFGESITGSSIIRAYNAQERFIKESENKVDNNQVCTFPSIAASRWLTIRLQMIGNLVVFFSALVTVINKDSLSPGIVGLMITYALQITLSLNWIVTNFAEVETNIVSVERLKEYSETPQEAAWDCTINIVGKDWPHEGKVEFIDYKVRYREELDLVLKGINLVINGGEKIGIVGRTGAGKSSITLGLFRIIESAGGKILIDGIDISKLGLQTLRSHLTIIPQDPTLFSGSLRMNLDPFGYYSDEQIWRALELTCLDSFVKKLPARLQHEVTEGGENLSVGQRQLICLARALLRKTKILVLDEATGAVDLTTDDFIQNTIRTKFADCTVLTIAHRINTIMDYDRVLVLDQGCVLEYDPPAILLENKSSAFYKMAHDAGLV</sequence>
<feature type="domain" description="ABC transmembrane type-1" evidence="18">
    <location>
        <begin position="306"/>
        <end position="587"/>
    </location>
</feature>
<dbReference type="EC" id="7.6.2.3" evidence="14"/>
<dbReference type="SUPFAM" id="SSF90123">
    <property type="entry name" value="ABC transporter transmembrane region"/>
    <property type="match status" value="2"/>
</dbReference>
<evidence type="ECO:0000313" key="20">
    <source>
        <dbReference type="Proteomes" id="UP001152798"/>
    </source>
</evidence>
<evidence type="ECO:0000256" key="3">
    <source>
        <dbReference type="ARBA" id="ARBA00009726"/>
    </source>
</evidence>
<keyword evidence="8" id="KW-0677">Repeat</keyword>
<keyword evidence="12 16" id="KW-1133">Transmembrane helix</keyword>
<feature type="transmembrane region" description="Helical" evidence="16">
    <location>
        <begin position="74"/>
        <end position="91"/>
    </location>
</feature>
<keyword evidence="20" id="KW-1185">Reference proteome</keyword>